<evidence type="ECO:0000313" key="2">
    <source>
        <dbReference type="EMBL" id="KAK0738054.1"/>
    </source>
</evidence>
<keyword evidence="2" id="KW-0418">Kinase</keyword>
<comment type="caution">
    <text evidence="2">The sequence shown here is derived from an EMBL/GenBank/DDBJ whole genome shotgun (WGS) entry which is preliminary data.</text>
</comment>
<sequence>MSSTNVGSDDILGQFRCGAIFTRDEGGRVVTFHPSTGYKYVRIEHIGSGGFGHVYCEQCIEGPDSTVGTFRAVKTFSDEELVENERKALSHCDEPEAKAAKEVPRQNIMNEVRVQLLASRLSPDHFPQCHCWYEDKKGRISLAMELLPGGSCVDKFKRRKPGDDDTEDLEEIVRRVMRQVLEAAERLHSLNITHRDIKAGNVLIASLPGDKAIKVKLGDFGLGEHHTNPDKLADSPVLTRRGTPDYFAPEMFPRFDVSCQEKTLFRQELKADIWAAGILAAFLFIGEEGFFFINIGWDSLDCPSGLYNHVRDRKLDATLFRRRGASSLAIDFVNFLVEPRPTYRPDASQALQHPWFKSASPRVVRFSLRNKVIIPKLVHQAGPGITQIAQVNSNIPGHHLLVLTPTDLTLVKLSLETDSPSGIVASYPWDPDTTRSFIKFVFPCPSDNKHVILATQDDRLISLSTLTLEPISHIDTAATLAGLLVPFPPNLYEPDTTGDTNVRDPCEYFPIGHATGQITIWRYHRATGHLLPFYPDGRALTLPAAIPGRPIPAVIFERTSIQPSTTLRIAQHGILYRMKFLDGADSGAEPRLDKDVGKPFPAPEVEYEPWDCIDMLTSDEHKGTFPVVARQWEVERQGQCDVFVSWGGRGDELSDWVKLQRKEHYELVARAGVRKRRMLHINTAEPEFGVALTAMDAWTRREVMTAILPVHDYRVGMLATAFILFSPAGTPTHVSEAKFFSELITWDADFNLDRDIVLDFDSSNIKPNVRFRDLESIPREITLSVIRCHSLLDCNDVTVPMNV</sequence>
<dbReference type="SUPFAM" id="SSF56112">
    <property type="entry name" value="Protein kinase-like (PK-like)"/>
    <property type="match status" value="1"/>
</dbReference>
<dbReference type="EMBL" id="JAUKUD010000007">
    <property type="protein sequence ID" value="KAK0738054.1"/>
    <property type="molecule type" value="Genomic_DNA"/>
</dbReference>
<organism evidence="2 3">
    <name type="scientific">Schizothecium vesticola</name>
    <dbReference type="NCBI Taxonomy" id="314040"/>
    <lineage>
        <taxon>Eukaryota</taxon>
        <taxon>Fungi</taxon>
        <taxon>Dikarya</taxon>
        <taxon>Ascomycota</taxon>
        <taxon>Pezizomycotina</taxon>
        <taxon>Sordariomycetes</taxon>
        <taxon>Sordariomycetidae</taxon>
        <taxon>Sordariales</taxon>
        <taxon>Schizotheciaceae</taxon>
        <taxon>Schizothecium</taxon>
    </lineage>
</organism>
<name>A0AA40BPR7_9PEZI</name>
<dbReference type="InterPro" id="IPR008271">
    <property type="entry name" value="Ser/Thr_kinase_AS"/>
</dbReference>
<dbReference type="SMART" id="SM00220">
    <property type="entry name" value="S_TKc"/>
    <property type="match status" value="1"/>
</dbReference>
<keyword evidence="2" id="KW-0808">Transferase</keyword>
<dbReference type="Pfam" id="PF00069">
    <property type="entry name" value="Pkinase"/>
    <property type="match status" value="1"/>
</dbReference>
<dbReference type="GO" id="GO:0004674">
    <property type="term" value="F:protein serine/threonine kinase activity"/>
    <property type="evidence" value="ECO:0007669"/>
    <property type="project" value="TreeGrafter"/>
</dbReference>
<dbReference type="Gene3D" id="1.10.510.10">
    <property type="entry name" value="Transferase(Phosphotransferase) domain 1"/>
    <property type="match status" value="1"/>
</dbReference>
<dbReference type="PROSITE" id="PS50011">
    <property type="entry name" value="PROTEIN_KINASE_DOM"/>
    <property type="match status" value="1"/>
</dbReference>
<dbReference type="Proteomes" id="UP001172155">
    <property type="component" value="Unassembled WGS sequence"/>
</dbReference>
<dbReference type="GO" id="GO:0005634">
    <property type="term" value="C:nucleus"/>
    <property type="evidence" value="ECO:0007669"/>
    <property type="project" value="TreeGrafter"/>
</dbReference>
<dbReference type="InterPro" id="IPR000719">
    <property type="entry name" value="Prot_kinase_dom"/>
</dbReference>
<evidence type="ECO:0000259" key="1">
    <source>
        <dbReference type="PROSITE" id="PS50011"/>
    </source>
</evidence>
<dbReference type="GO" id="GO:0005524">
    <property type="term" value="F:ATP binding"/>
    <property type="evidence" value="ECO:0007669"/>
    <property type="project" value="InterPro"/>
</dbReference>
<proteinExistence type="predicted"/>
<protein>
    <submittedName>
        <fullName evidence="2">Kinase-like domain-containing protein</fullName>
    </submittedName>
</protein>
<dbReference type="PROSITE" id="PS00108">
    <property type="entry name" value="PROTEIN_KINASE_ST"/>
    <property type="match status" value="1"/>
</dbReference>
<dbReference type="PANTHER" id="PTHR44167:SF30">
    <property type="entry name" value="PHOSPHORYLASE KINASE"/>
    <property type="match status" value="1"/>
</dbReference>
<gene>
    <name evidence="2" type="ORF">B0T18DRAFT_394413</name>
</gene>
<feature type="domain" description="Protein kinase" evidence="1">
    <location>
        <begin position="40"/>
        <end position="356"/>
    </location>
</feature>
<keyword evidence="3" id="KW-1185">Reference proteome</keyword>
<reference evidence="2" key="1">
    <citation type="submission" date="2023-06" db="EMBL/GenBank/DDBJ databases">
        <title>Genome-scale phylogeny and comparative genomics of the fungal order Sordariales.</title>
        <authorList>
            <consortium name="Lawrence Berkeley National Laboratory"/>
            <person name="Hensen N."/>
            <person name="Bonometti L."/>
            <person name="Westerberg I."/>
            <person name="Brannstrom I.O."/>
            <person name="Guillou S."/>
            <person name="Cros-Aarteil S."/>
            <person name="Calhoun S."/>
            <person name="Haridas S."/>
            <person name="Kuo A."/>
            <person name="Mondo S."/>
            <person name="Pangilinan J."/>
            <person name="Riley R."/>
            <person name="LaButti K."/>
            <person name="Andreopoulos B."/>
            <person name="Lipzen A."/>
            <person name="Chen C."/>
            <person name="Yanf M."/>
            <person name="Daum C."/>
            <person name="Ng V."/>
            <person name="Clum A."/>
            <person name="Steindorff A."/>
            <person name="Ohm R."/>
            <person name="Martin F."/>
            <person name="Silar P."/>
            <person name="Natvig D."/>
            <person name="Lalanne C."/>
            <person name="Gautier V."/>
            <person name="Ament-velasquez S.L."/>
            <person name="Kruys A."/>
            <person name="Hutchinson M.I."/>
            <person name="Powell A.J."/>
            <person name="Barry K."/>
            <person name="Miller A.N."/>
            <person name="Grigoriev I.V."/>
            <person name="Debuchy R."/>
            <person name="Gladieux P."/>
            <person name="Thoren M.H."/>
            <person name="Johannesson H."/>
        </authorList>
    </citation>
    <scope>NUCLEOTIDE SEQUENCE</scope>
    <source>
        <strain evidence="2">SMH3187-1</strain>
    </source>
</reference>
<accession>A0AA40BPR7</accession>
<dbReference type="GO" id="GO:0044773">
    <property type="term" value="P:mitotic DNA damage checkpoint signaling"/>
    <property type="evidence" value="ECO:0007669"/>
    <property type="project" value="TreeGrafter"/>
</dbReference>
<dbReference type="AlphaFoldDB" id="A0AA40BPR7"/>
<dbReference type="InterPro" id="IPR011009">
    <property type="entry name" value="Kinase-like_dom_sf"/>
</dbReference>
<evidence type="ECO:0000313" key="3">
    <source>
        <dbReference type="Proteomes" id="UP001172155"/>
    </source>
</evidence>
<dbReference type="PANTHER" id="PTHR44167">
    <property type="entry name" value="OVARIAN-SPECIFIC SERINE/THREONINE-PROTEIN KINASE LOK-RELATED"/>
    <property type="match status" value="1"/>
</dbReference>